<feature type="transmembrane region" description="Helical" evidence="4">
    <location>
        <begin position="489"/>
        <end position="511"/>
    </location>
</feature>
<dbReference type="CDD" id="cd06423">
    <property type="entry name" value="CESA_like"/>
    <property type="match status" value="1"/>
</dbReference>
<protein>
    <submittedName>
        <fullName evidence="5">Glycosyltransferase, catalytic subunit of cellulose synthase and poly-beta-1,6-N-acetylglucosamine synthase</fullName>
    </submittedName>
</protein>
<keyword evidence="6" id="KW-1185">Reference proteome</keyword>
<dbReference type="PANTHER" id="PTHR43630">
    <property type="entry name" value="POLY-BETA-1,6-N-ACETYL-D-GLUCOSAMINE SYNTHASE"/>
    <property type="match status" value="1"/>
</dbReference>
<name>A0A238X4U1_9PSEU</name>
<keyword evidence="3 5" id="KW-0808">Transferase</keyword>
<evidence type="ECO:0000313" key="6">
    <source>
        <dbReference type="Proteomes" id="UP000198348"/>
    </source>
</evidence>
<dbReference type="OrthoDB" id="9810303at2"/>
<dbReference type="InterPro" id="IPR029044">
    <property type="entry name" value="Nucleotide-diphossugar_trans"/>
</dbReference>
<evidence type="ECO:0000256" key="3">
    <source>
        <dbReference type="ARBA" id="ARBA00022679"/>
    </source>
</evidence>
<dbReference type="RefSeq" id="WP_089301287.1">
    <property type="nucleotide sequence ID" value="NZ_FZNW01000009.1"/>
</dbReference>
<proteinExistence type="inferred from homology"/>
<dbReference type="EMBL" id="FZNW01000009">
    <property type="protein sequence ID" value="SNR53384.1"/>
    <property type="molecule type" value="Genomic_DNA"/>
</dbReference>
<evidence type="ECO:0000256" key="2">
    <source>
        <dbReference type="ARBA" id="ARBA00022676"/>
    </source>
</evidence>
<keyword evidence="4" id="KW-1133">Transmembrane helix</keyword>
<feature type="transmembrane region" description="Helical" evidence="4">
    <location>
        <begin position="463"/>
        <end position="483"/>
    </location>
</feature>
<evidence type="ECO:0000313" key="5">
    <source>
        <dbReference type="EMBL" id="SNR53384.1"/>
    </source>
</evidence>
<dbReference type="PANTHER" id="PTHR43630:SF1">
    <property type="entry name" value="POLY-BETA-1,6-N-ACETYL-D-GLUCOSAMINE SYNTHASE"/>
    <property type="match status" value="1"/>
</dbReference>
<dbReference type="Gene3D" id="3.90.550.10">
    <property type="entry name" value="Spore Coat Polysaccharide Biosynthesis Protein SpsA, Chain A"/>
    <property type="match status" value="1"/>
</dbReference>
<feature type="transmembrane region" description="Helical" evidence="4">
    <location>
        <begin position="354"/>
        <end position="373"/>
    </location>
</feature>
<accession>A0A238X4U1</accession>
<evidence type="ECO:0000256" key="4">
    <source>
        <dbReference type="SAM" id="Phobius"/>
    </source>
</evidence>
<dbReference type="GO" id="GO:0016757">
    <property type="term" value="F:glycosyltransferase activity"/>
    <property type="evidence" value="ECO:0007669"/>
    <property type="project" value="UniProtKB-KW"/>
</dbReference>
<keyword evidence="4" id="KW-0472">Membrane</keyword>
<dbReference type="Proteomes" id="UP000198348">
    <property type="component" value="Unassembled WGS sequence"/>
</dbReference>
<evidence type="ECO:0000256" key="1">
    <source>
        <dbReference type="ARBA" id="ARBA00006739"/>
    </source>
</evidence>
<gene>
    <name evidence="5" type="ORF">SAMN06265360_10924</name>
</gene>
<comment type="similarity">
    <text evidence="1">Belongs to the glycosyltransferase 2 family.</text>
</comment>
<keyword evidence="2" id="KW-0328">Glycosyltransferase</keyword>
<keyword evidence="4" id="KW-0812">Transmembrane</keyword>
<organism evidence="5 6">
    <name type="scientific">Haloechinothrix alba</name>
    <dbReference type="NCBI Taxonomy" id="664784"/>
    <lineage>
        <taxon>Bacteria</taxon>
        <taxon>Bacillati</taxon>
        <taxon>Actinomycetota</taxon>
        <taxon>Actinomycetes</taxon>
        <taxon>Pseudonocardiales</taxon>
        <taxon>Pseudonocardiaceae</taxon>
        <taxon>Haloechinothrix</taxon>
    </lineage>
</organism>
<dbReference type="Pfam" id="PF13641">
    <property type="entry name" value="Glyco_tranf_2_3"/>
    <property type="match status" value="1"/>
</dbReference>
<dbReference type="AlphaFoldDB" id="A0A238X4U1"/>
<sequence>MEWWLALFVFGVSITLWIGVGLLRLLTQDAVERRRRVADSTGARRLTPADVAVLIPAHNEEASIAATITSVLRLVPGANVHVVADGCTDRTTEIAGSFGVNVLELQPSRGKAGGIEAAVEHFELARRFELMLITDADTRLDRHYLDRGLRLMEDPAMAALAGYAHVDWQPAAVNGLGRLLLSYRTRLYAVMQGMKYGQTWRHTNVTPIVPGFASMYRTRLLPRMELNPPGLVIEDFNMTFELHRKKLGKIAFEPSVYGICQDPENLRDYYRQICRWWLGFWQTLRRHGLWFSVFSAALVLFLFEVFVVSLVLLLVVASLVFLAAEPATGGLALQWDWYAPVHAWLDPLITPLNLVVFLWLPDYLLTCLVALWLRRPSLLVYGVGFIFLRVLDAVVTVRTLIQLCREKSTGRWTSPARRSVQVLSADGHAPGAAGGDVAGGVAVAAPADDRPAAALNWRDAAPVLFDGALVLALLLLAAALLVLGVAASVILGMTVATVVVCALLALIVPWYRARREDR</sequence>
<reference evidence="5 6" key="1">
    <citation type="submission" date="2017-06" db="EMBL/GenBank/DDBJ databases">
        <authorList>
            <person name="Kim H.J."/>
            <person name="Triplett B.A."/>
        </authorList>
    </citation>
    <scope>NUCLEOTIDE SEQUENCE [LARGE SCALE GENOMIC DNA]</scope>
    <source>
        <strain evidence="5 6">DSM 45207</strain>
    </source>
</reference>
<feature type="transmembrane region" description="Helical" evidence="4">
    <location>
        <begin position="312"/>
        <end position="333"/>
    </location>
</feature>
<feature type="transmembrane region" description="Helical" evidence="4">
    <location>
        <begin position="6"/>
        <end position="26"/>
    </location>
</feature>
<dbReference type="SUPFAM" id="SSF53448">
    <property type="entry name" value="Nucleotide-diphospho-sugar transferases"/>
    <property type="match status" value="1"/>
</dbReference>